<dbReference type="EMBL" id="VSRR010000327">
    <property type="protein sequence ID" value="MPC14090.1"/>
    <property type="molecule type" value="Genomic_DNA"/>
</dbReference>
<dbReference type="AlphaFoldDB" id="A0A5B7CXE0"/>
<comment type="caution">
    <text evidence="2">The sequence shown here is derived from an EMBL/GenBank/DDBJ whole genome shotgun (WGS) entry which is preliminary data.</text>
</comment>
<evidence type="ECO:0000256" key="1">
    <source>
        <dbReference type="SAM" id="MobiDB-lite"/>
    </source>
</evidence>
<accession>A0A5B7CXE0</accession>
<keyword evidence="3" id="KW-1185">Reference proteome</keyword>
<protein>
    <submittedName>
        <fullName evidence="2">Uncharacterized protein</fullName>
    </submittedName>
</protein>
<dbReference type="Proteomes" id="UP000324222">
    <property type="component" value="Unassembled WGS sequence"/>
</dbReference>
<gene>
    <name evidence="2" type="ORF">E2C01_006842</name>
</gene>
<name>A0A5B7CXE0_PORTR</name>
<feature type="compositionally biased region" description="Gly residues" evidence="1">
    <location>
        <begin position="25"/>
        <end position="34"/>
    </location>
</feature>
<sequence>MNKKANWVASSFKDHKSYPKMRPCGAGGGSGSGGTVDRASPPLPPPLHETPKLSPRFPAF</sequence>
<organism evidence="2 3">
    <name type="scientific">Portunus trituberculatus</name>
    <name type="common">Swimming crab</name>
    <name type="synonym">Neptunus trituberculatus</name>
    <dbReference type="NCBI Taxonomy" id="210409"/>
    <lineage>
        <taxon>Eukaryota</taxon>
        <taxon>Metazoa</taxon>
        <taxon>Ecdysozoa</taxon>
        <taxon>Arthropoda</taxon>
        <taxon>Crustacea</taxon>
        <taxon>Multicrustacea</taxon>
        <taxon>Malacostraca</taxon>
        <taxon>Eumalacostraca</taxon>
        <taxon>Eucarida</taxon>
        <taxon>Decapoda</taxon>
        <taxon>Pleocyemata</taxon>
        <taxon>Brachyura</taxon>
        <taxon>Eubrachyura</taxon>
        <taxon>Portunoidea</taxon>
        <taxon>Portunidae</taxon>
        <taxon>Portuninae</taxon>
        <taxon>Portunus</taxon>
    </lineage>
</organism>
<evidence type="ECO:0000313" key="3">
    <source>
        <dbReference type="Proteomes" id="UP000324222"/>
    </source>
</evidence>
<feature type="region of interest" description="Disordered" evidence="1">
    <location>
        <begin position="1"/>
        <end position="60"/>
    </location>
</feature>
<proteinExistence type="predicted"/>
<evidence type="ECO:0000313" key="2">
    <source>
        <dbReference type="EMBL" id="MPC14090.1"/>
    </source>
</evidence>
<reference evidence="2 3" key="1">
    <citation type="submission" date="2019-05" db="EMBL/GenBank/DDBJ databases">
        <title>Another draft genome of Portunus trituberculatus and its Hox gene families provides insights of decapod evolution.</title>
        <authorList>
            <person name="Jeong J.-H."/>
            <person name="Song I."/>
            <person name="Kim S."/>
            <person name="Choi T."/>
            <person name="Kim D."/>
            <person name="Ryu S."/>
            <person name="Kim W."/>
        </authorList>
    </citation>
    <scope>NUCLEOTIDE SEQUENCE [LARGE SCALE GENOMIC DNA]</scope>
    <source>
        <tissue evidence="2">Muscle</tissue>
    </source>
</reference>